<dbReference type="PANTHER" id="PTHR34219">
    <property type="entry name" value="IRON-REGULATED INNER MEMBRANE PROTEIN-RELATED"/>
    <property type="match status" value="1"/>
</dbReference>
<reference evidence="2 3" key="1">
    <citation type="submission" date="2017-06" db="EMBL/GenBank/DDBJ databases">
        <authorList>
            <person name="Kim H.J."/>
            <person name="Triplett B.A."/>
        </authorList>
    </citation>
    <scope>NUCLEOTIDE SEQUENCE [LARGE SCALE GENOMIC DNA]</scope>
    <source>
        <strain evidence="2 3">DS15</strain>
    </source>
</reference>
<dbReference type="EMBL" id="FZPA01000004">
    <property type="protein sequence ID" value="SNS71215.1"/>
    <property type="molecule type" value="Genomic_DNA"/>
</dbReference>
<dbReference type="Pfam" id="PF03929">
    <property type="entry name" value="PepSY_TM"/>
    <property type="match status" value="1"/>
</dbReference>
<feature type="transmembrane region" description="Helical" evidence="1">
    <location>
        <begin position="148"/>
        <end position="169"/>
    </location>
</feature>
<keyword evidence="1" id="KW-0812">Transmembrane</keyword>
<keyword evidence="1" id="KW-0472">Membrane</keyword>
<organism evidence="2 3">
    <name type="scientific">Sphingopyxis indica</name>
    <dbReference type="NCBI Taxonomy" id="436663"/>
    <lineage>
        <taxon>Bacteria</taxon>
        <taxon>Pseudomonadati</taxon>
        <taxon>Pseudomonadota</taxon>
        <taxon>Alphaproteobacteria</taxon>
        <taxon>Sphingomonadales</taxon>
        <taxon>Sphingomonadaceae</taxon>
        <taxon>Sphingopyxis</taxon>
    </lineage>
</organism>
<dbReference type="InterPro" id="IPR005625">
    <property type="entry name" value="PepSY-ass_TM"/>
</dbReference>
<feature type="transmembrane region" description="Helical" evidence="1">
    <location>
        <begin position="196"/>
        <end position="216"/>
    </location>
</feature>
<dbReference type="Proteomes" id="UP000198339">
    <property type="component" value="Unassembled WGS sequence"/>
</dbReference>
<protein>
    <submittedName>
        <fullName evidence="2">Uncharacterized iron-regulated membrane protein</fullName>
    </submittedName>
</protein>
<gene>
    <name evidence="2" type="ORF">SAMN06295955_10454</name>
</gene>
<feature type="transmembrane region" description="Helical" evidence="1">
    <location>
        <begin position="343"/>
        <end position="364"/>
    </location>
</feature>
<evidence type="ECO:0000313" key="3">
    <source>
        <dbReference type="Proteomes" id="UP000198339"/>
    </source>
</evidence>
<dbReference type="PANTHER" id="PTHR34219:SF3">
    <property type="entry name" value="BLL7967 PROTEIN"/>
    <property type="match status" value="1"/>
</dbReference>
<evidence type="ECO:0000313" key="2">
    <source>
        <dbReference type="EMBL" id="SNS71215.1"/>
    </source>
</evidence>
<feature type="transmembrane region" description="Helical" evidence="1">
    <location>
        <begin position="31"/>
        <end position="51"/>
    </location>
</feature>
<accession>A0A239GQS8</accession>
<evidence type="ECO:0000256" key="1">
    <source>
        <dbReference type="SAM" id="Phobius"/>
    </source>
</evidence>
<keyword evidence="1" id="KW-1133">Transmembrane helix</keyword>
<proteinExistence type="predicted"/>
<sequence length="382" mass="41569">MGSRLRGSTGASGSRPRLSGVVKLLDTLHRWTGGLIGLLLALLGLSGTILLHKDAWIGVPHAGDPLRADLAGIAAATERIMALPGAPQGIIYARDGFGLHQVRFGEGAGLYADQSGEIAARWASQWERPELWLFDFHHHLFAGDSGEWVIGIAGLCGLFFVISGVILWWRTRSTFRLRLWPRRMSRPAIVTHHRDLGLVVAPLLLLSLVTGTMMIFRPFAMGVVAPFGPVAETVKSMEPPQYESGPLAAKPGYAAMLAEAHRRFPTAEFRILSLPRRAGDPISLRMRQPAEWLPNGRTTLWFDAATGRLLGARDALAMAPGAQAFNKAYPLHAGKVGGLPYRLLLTVSGLSLTMLGSFAVWTFWFRRPKPAKRQAKAALAPS</sequence>
<name>A0A239GQS8_9SPHN</name>
<dbReference type="AlphaFoldDB" id="A0A239GQS8"/>
<keyword evidence="3" id="KW-1185">Reference proteome</keyword>